<evidence type="ECO:0000313" key="4">
    <source>
        <dbReference type="Proteomes" id="UP000269396"/>
    </source>
</evidence>
<evidence type="ECO:0000259" key="2">
    <source>
        <dbReference type="Pfam" id="PF25356"/>
    </source>
</evidence>
<dbReference type="AlphaFoldDB" id="A0A183P314"/>
<feature type="compositionally biased region" description="Basic and acidic residues" evidence="1">
    <location>
        <begin position="67"/>
        <end position="79"/>
    </location>
</feature>
<keyword evidence="4" id="KW-1185">Reference proteome</keyword>
<sequence length="416" mass="48637">MVVEGSQQETMVPCFMLLGTHQQHVPVILRELKLPDEFDPVSLSFIVRNVTTRLSGPRLTSCRRRRTQSESRITSDKSVSDSWGDSLDRDLSFEHRHPPIKDIGNHVFHECDIYILKQIELKKDEEFTRDRIQTLLDKYYSSKNTHCKLYMFDDTMRFERLKSMGRRSFHSELRYEDIKRCSTFRSKPQALALCVSNHLDDKRTYEFFRCKSPNDINRICNLIDKATQSDSFRLSQKLPIVYNDNIKQNLYINNKNRAMSVESVRNSLLKPNSLIGDYSEYSKKTCDEAVGSWRITKPNEFKLTSLKDIKLNENENKKIEKSSVHRVTSIPLQVNSTQTPFKEFNDESTINLTGMKEIYNGTKLQKPNKLPRIKIDKTMTFPYKTCDDNITYIQVHPVFGPQINERGPVYMYAVQL</sequence>
<accession>A0A183P314</accession>
<feature type="domain" description="Trematode PH-like" evidence="2">
    <location>
        <begin position="105"/>
        <end position="232"/>
    </location>
</feature>
<reference evidence="3 4" key="1">
    <citation type="submission" date="2018-11" db="EMBL/GenBank/DDBJ databases">
        <authorList>
            <consortium name="Pathogen Informatics"/>
        </authorList>
    </citation>
    <scope>NUCLEOTIDE SEQUENCE [LARGE SCALE GENOMIC DNA]</scope>
    <source>
        <strain>Denwood</strain>
        <strain evidence="4">Zambia</strain>
    </source>
</reference>
<evidence type="ECO:0000313" key="3">
    <source>
        <dbReference type="EMBL" id="VDP46316.1"/>
    </source>
</evidence>
<dbReference type="Proteomes" id="UP000269396">
    <property type="component" value="Unassembled WGS sequence"/>
</dbReference>
<name>A0A183P314_9TREM</name>
<proteinExistence type="predicted"/>
<protein>
    <recommendedName>
        <fullName evidence="2">Trematode PH-like domain-containing protein</fullName>
    </recommendedName>
</protein>
<evidence type="ECO:0000256" key="1">
    <source>
        <dbReference type="SAM" id="MobiDB-lite"/>
    </source>
</evidence>
<dbReference type="EMBL" id="UZAL01029155">
    <property type="protein sequence ID" value="VDP46316.1"/>
    <property type="molecule type" value="Genomic_DNA"/>
</dbReference>
<dbReference type="InterPro" id="IPR057376">
    <property type="entry name" value="PH_trem"/>
</dbReference>
<dbReference type="Pfam" id="PF25356">
    <property type="entry name" value="PH_trem"/>
    <property type="match status" value="1"/>
</dbReference>
<feature type="region of interest" description="Disordered" evidence="1">
    <location>
        <begin position="58"/>
        <end position="82"/>
    </location>
</feature>
<organism evidence="3 4">
    <name type="scientific">Schistosoma mattheei</name>
    <dbReference type="NCBI Taxonomy" id="31246"/>
    <lineage>
        <taxon>Eukaryota</taxon>
        <taxon>Metazoa</taxon>
        <taxon>Spiralia</taxon>
        <taxon>Lophotrochozoa</taxon>
        <taxon>Platyhelminthes</taxon>
        <taxon>Trematoda</taxon>
        <taxon>Digenea</taxon>
        <taxon>Strigeidida</taxon>
        <taxon>Schistosomatoidea</taxon>
        <taxon>Schistosomatidae</taxon>
        <taxon>Schistosoma</taxon>
    </lineage>
</organism>
<gene>
    <name evidence="3" type="ORF">SMTD_LOCUS8750</name>
</gene>